<name>A0A098B3H6_DESHA</name>
<dbReference type="OrthoDB" id="2376061at2"/>
<dbReference type="PATRIC" id="fig|49338.4.peg.3769"/>
<dbReference type="RefSeq" id="WP_005816977.1">
    <property type="nucleotide sequence ID" value="NZ_CABKQQ010000060.1"/>
</dbReference>
<dbReference type="InterPro" id="IPR004518">
    <property type="entry name" value="MazG-like_dom"/>
</dbReference>
<accession>A0A098B3H6</accession>
<dbReference type="GO" id="GO:0016787">
    <property type="term" value="F:hydrolase activity"/>
    <property type="evidence" value="ECO:0007669"/>
    <property type="project" value="UniProtKB-KW"/>
</dbReference>
<reference evidence="2" key="1">
    <citation type="submission" date="2014-07" db="EMBL/GenBank/DDBJ databases">
        <authorList>
            <person name="Hornung V.Bastian."/>
        </authorList>
    </citation>
    <scope>NUCLEOTIDE SEQUENCE</scope>
    <source>
        <strain evidence="2">PCE-S</strain>
    </source>
</reference>
<feature type="domain" description="NTP pyrophosphohydrolase MazG-like" evidence="1">
    <location>
        <begin position="28"/>
        <end position="107"/>
    </location>
</feature>
<organism evidence="2">
    <name type="scientific">Desulfitobacterium hafniense</name>
    <name type="common">Desulfitobacterium frappieri</name>
    <dbReference type="NCBI Taxonomy" id="49338"/>
    <lineage>
        <taxon>Bacteria</taxon>
        <taxon>Bacillati</taxon>
        <taxon>Bacillota</taxon>
        <taxon>Clostridia</taxon>
        <taxon>Eubacteriales</taxon>
        <taxon>Desulfitobacteriaceae</taxon>
        <taxon>Desulfitobacterium</taxon>
    </lineage>
</organism>
<gene>
    <name evidence="3" type="ORF">AT727_04785</name>
    <name evidence="2" type="ORF">DPCES_3508</name>
</gene>
<dbReference type="OMA" id="QTAITMM"/>
<evidence type="ECO:0000313" key="2">
    <source>
        <dbReference type="EMBL" id="CDX03394.1"/>
    </source>
</evidence>
<evidence type="ECO:0000313" key="4">
    <source>
        <dbReference type="Proteomes" id="UP000054623"/>
    </source>
</evidence>
<dbReference type="SMR" id="A0A098B3H6"/>
<sequence>MEKKSGDAGLCCSKTVTLPRLNRLSPSLESTALKIMEESGELAQAIGKFRGLNGERLRVKETEAMQMVAQELIDVAQTAVTMMFVLEEQYGIDIEKILEEHVCKLKQKGYCD</sequence>
<dbReference type="Pfam" id="PF03819">
    <property type="entry name" value="MazG"/>
    <property type="match status" value="1"/>
</dbReference>
<dbReference type="SUPFAM" id="SSF101386">
    <property type="entry name" value="all-alpha NTP pyrophosphatases"/>
    <property type="match status" value="1"/>
</dbReference>
<dbReference type="InterPro" id="IPR044548">
    <property type="entry name" value="AF0060_NTP-PPase_MazG-like"/>
</dbReference>
<dbReference type="Gene3D" id="1.10.287.1080">
    <property type="entry name" value="MazG-like"/>
    <property type="match status" value="1"/>
</dbReference>
<dbReference type="AlphaFoldDB" id="A0A098B3H6"/>
<proteinExistence type="predicted"/>
<evidence type="ECO:0000259" key="1">
    <source>
        <dbReference type="Pfam" id="PF03819"/>
    </source>
</evidence>
<dbReference type="EMBL" id="LK996017">
    <property type="protein sequence ID" value="CDX03394.1"/>
    <property type="molecule type" value="Genomic_DNA"/>
</dbReference>
<protein>
    <submittedName>
        <fullName evidence="3">Nucleotide pyrophosphohydrolase</fullName>
    </submittedName>
    <submittedName>
        <fullName evidence="2">Phosphoribosyl-AMP cyclohydrolase domain</fullName>
    </submittedName>
</protein>
<dbReference type="CDD" id="cd11533">
    <property type="entry name" value="NTP-PPase_Af0060_like"/>
    <property type="match status" value="1"/>
</dbReference>
<dbReference type="Proteomes" id="UP000054623">
    <property type="component" value="Unassembled WGS sequence"/>
</dbReference>
<evidence type="ECO:0000313" key="3">
    <source>
        <dbReference type="EMBL" id="KTE92251.1"/>
    </source>
</evidence>
<dbReference type="EMBL" id="LOCK01000017">
    <property type="protein sequence ID" value="KTE92251.1"/>
    <property type="molecule type" value="Genomic_DNA"/>
</dbReference>
<keyword evidence="2" id="KW-0378">Hydrolase</keyword>
<reference evidence="3 4" key="2">
    <citation type="submission" date="2015-12" db="EMBL/GenBank/DDBJ databases">
        <title>Draft Genome Sequence of Desulfitobacterium hafniense Strain DH, a Sulfate-reducing Bacterium Isolated from Paddy Soils.</title>
        <authorList>
            <person name="Bao P."/>
            <person name="Zhang X."/>
            <person name="Li G."/>
        </authorList>
    </citation>
    <scope>NUCLEOTIDE SEQUENCE [LARGE SCALE GENOMIC DNA]</scope>
    <source>
        <strain evidence="3 4">DH</strain>
    </source>
</reference>